<dbReference type="EMBL" id="BSVB01000001">
    <property type="protein sequence ID" value="GMA94061.1"/>
    <property type="molecule type" value="Genomic_DNA"/>
</dbReference>
<keyword evidence="1" id="KW-0326">Glycosidase</keyword>
<gene>
    <name evidence="5" type="ORF">GCM10025881_08850</name>
</gene>
<sequence length="840" mass="86575">MKPGRTATVQPLLNDSDPSGYPLSLTGISAVDSHLSATVDHAKIVIVAPKTTGTYSLRYAIGNGHGGQDTAFVQVKVTPDAPPVYPTAEDIHVPATSMVNKSSVPVKLAGSIANPAGRDGDLTIALAGANAGLGTVDQATQTVTVRPADRRIAVAYTVTNPDDDLTATAFIVVPPKQVGAVVPPPHLNPKVLPQYVDMNTPKQWTLAQLLIVPSKQKAILIDTGDIQAPNSDGSPIAVGDDAIRFTPRTGFRGQTTISFRVTDGTSATDPNGHQNLISFPITVGDPDRLDEPPTFAGLTVQVQPGEAPQVHDLRDATEQPSPKVDKGQFTYTGLTGQTGDVTATLDGSRLGVSAPLGTQPGARATLHVVIHYRGFTVPATVQVSVVSSNRPRTQANEDDAKGQRGRTDTVNVLRNDTNPFPGQPLTLTGAQIENAAQSGASISFTKDGDITVRPDTSFIGVVSVLYTVRDATRDPSRDVTGRLQYTVRDVPGKPAAPTFVEGDSAVTVQWQPPATNGEPIDHYTIACSGPGCPATTTVPGSDATHRFSGLTNGDGYTFHVTAHNALGDGEISDASATAKPFGAPSAPTTATIAATSDGSGNVVLSWDGAQGNGRDIAGYHIVLSDGTQRDVGAVATVTLPGHVGTHYTYTIQSKNSGGLQSAPKTSTGSAVPTPRAPTISATQSGSSVVYNWGPGASTEPITYTLSGDGVGGAVSAPGSTSFAGSYGTTYHVTITETSAGQTASASASVTLVNPFSIHLCYGGALSGGNRLGVTWTSSPDSSLVRFGPDFQSTVTTSPGTGSAASNAWAARNTAGDLGQNFQFTYKGQTYTENWGSAPPC</sequence>
<dbReference type="InterPro" id="IPR036116">
    <property type="entry name" value="FN3_sf"/>
</dbReference>
<comment type="caution">
    <text evidence="5">The sequence shown here is derived from an EMBL/GenBank/DDBJ whole genome shotgun (WGS) entry which is preliminary data.</text>
</comment>
<evidence type="ECO:0000256" key="3">
    <source>
        <dbReference type="SAM" id="MobiDB-lite"/>
    </source>
</evidence>
<dbReference type="InterPro" id="IPR013783">
    <property type="entry name" value="Ig-like_fold"/>
</dbReference>
<evidence type="ECO:0000313" key="6">
    <source>
        <dbReference type="Proteomes" id="UP001157034"/>
    </source>
</evidence>
<evidence type="ECO:0000259" key="4">
    <source>
        <dbReference type="PROSITE" id="PS50853"/>
    </source>
</evidence>
<dbReference type="Gene3D" id="2.60.40.10">
    <property type="entry name" value="Immunoglobulins"/>
    <property type="match status" value="2"/>
</dbReference>
<dbReference type="SUPFAM" id="SSF49265">
    <property type="entry name" value="Fibronectin type III"/>
    <property type="match status" value="1"/>
</dbReference>
<evidence type="ECO:0000256" key="1">
    <source>
        <dbReference type="ARBA" id="ARBA00023295"/>
    </source>
</evidence>
<keyword evidence="2" id="KW-0624">Polysaccharide degradation</keyword>
<protein>
    <recommendedName>
        <fullName evidence="4">Fibronectin type-III domain-containing protein</fullName>
    </recommendedName>
</protein>
<dbReference type="Pfam" id="PF00041">
    <property type="entry name" value="fn3"/>
    <property type="match status" value="1"/>
</dbReference>
<feature type="compositionally biased region" description="Polar residues" evidence="3">
    <location>
        <begin position="655"/>
        <end position="670"/>
    </location>
</feature>
<dbReference type="Pfam" id="PF17963">
    <property type="entry name" value="Big_9"/>
    <property type="match status" value="2"/>
</dbReference>
<dbReference type="Proteomes" id="UP001157034">
    <property type="component" value="Unassembled WGS sequence"/>
</dbReference>
<evidence type="ECO:0000256" key="2">
    <source>
        <dbReference type="ARBA" id="ARBA00023326"/>
    </source>
</evidence>
<dbReference type="CDD" id="cd00063">
    <property type="entry name" value="FN3"/>
    <property type="match status" value="1"/>
</dbReference>
<feature type="region of interest" description="Disordered" evidence="3">
    <location>
        <begin position="655"/>
        <end position="682"/>
    </location>
</feature>
<accession>A0ABQ6K0C7</accession>
<reference evidence="6" key="1">
    <citation type="journal article" date="2019" name="Int. J. Syst. Evol. Microbiol.">
        <title>The Global Catalogue of Microorganisms (GCM) 10K type strain sequencing project: providing services to taxonomists for standard genome sequencing and annotation.</title>
        <authorList>
            <consortium name="The Broad Institute Genomics Platform"/>
            <consortium name="The Broad Institute Genome Sequencing Center for Infectious Disease"/>
            <person name="Wu L."/>
            <person name="Ma J."/>
        </authorList>
    </citation>
    <scope>NUCLEOTIDE SEQUENCE [LARGE SCALE GENOMIC DNA]</scope>
    <source>
        <strain evidence="6">NBRC 108894</strain>
    </source>
</reference>
<feature type="domain" description="Fibronectin type-III" evidence="4">
    <location>
        <begin position="490"/>
        <end position="586"/>
    </location>
</feature>
<organism evidence="5 6">
    <name type="scientific">Pseudolysinimonas kribbensis</name>
    <dbReference type="NCBI Taxonomy" id="433641"/>
    <lineage>
        <taxon>Bacteria</taxon>
        <taxon>Bacillati</taxon>
        <taxon>Actinomycetota</taxon>
        <taxon>Actinomycetes</taxon>
        <taxon>Micrococcales</taxon>
        <taxon>Microbacteriaceae</taxon>
        <taxon>Pseudolysinimonas</taxon>
    </lineage>
</organism>
<dbReference type="InterPro" id="IPR003961">
    <property type="entry name" value="FN3_dom"/>
</dbReference>
<dbReference type="PROSITE" id="PS50853">
    <property type="entry name" value="FN3"/>
    <property type="match status" value="1"/>
</dbReference>
<name>A0ABQ6K0C7_9MICO</name>
<dbReference type="SMART" id="SM00060">
    <property type="entry name" value="FN3"/>
    <property type="match status" value="2"/>
</dbReference>
<keyword evidence="1" id="KW-0378">Hydrolase</keyword>
<proteinExistence type="predicted"/>
<evidence type="ECO:0000313" key="5">
    <source>
        <dbReference type="EMBL" id="GMA94061.1"/>
    </source>
</evidence>
<keyword evidence="2" id="KW-0119">Carbohydrate metabolism</keyword>
<keyword evidence="6" id="KW-1185">Reference proteome</keyword>